<organism evidence="2 3">
    <name type="scientific">Acropora cervicornis</name>
    <name type="common">Staghorn coral</name>
    <dbReference type="NCBI Taxonomy" id="6130"/>
    <lineage>
        <taxon>Eukaryota</taxon>
        <taxon>Metazoa</taxon>
        <taxon>Cnidaria</taxon>
        <taxon>Anthozoa</taxon>
        <taxon>Hexacorallia</taxon>
        <taxon>Scleractinia</taxon>
        <taxon>Astrocoeniina</taxon>
        <taxon>Acroporidae</taxon>
        <taxon>Acropora</taxon>
    </lineage>
</organism>
<sequence>MAATAQLLKLFSGKRKARSFFGAGFPAIFLLWAMFSMLDMSVLQDCCNRLAAGIVIGYKNSRIVPGKTTISETSFVFFNVDICDILYFYCGTTVSYSIKYNHYSLSLILWKLKYSL</sequence>
<keyword evidence="1" id="KW-0812">Transmembrane</keyword>
<keyword evidence="3" id="KW-1185">Reference proteome</keyword>
<evidence type="ECO:0000313" key="2">
    <source>
        <dbReference type="EMBL" id="KAK2560991.1"/>
    </source>
</evidence>
<accession>A0AAD9QHE3</accession>
<name>A0AAD9QHE3_ACRCE</name>
<dbReference type="AlphaFoldDB" id="A0AAD9QHE3"/>
<reference evidence="2" key="1">
    <citation type="journal article" date="2023" name="G3 (Bethesda)">
        <title>Whole genome assembly and annotation of the endangered Caribbean coral Acropora cervicornis.</title>
        <authorList>
            <person name="Selwyn J.D."/>
            <person name="Vollmer S.V."/>
        </authorList>
    </citation>
    <scope>NUCLEOTIDE SEQUENCE</scope>
    <source>
        <strain evidence="2">K2</strain>
    </source>
</reference>
<evidence type="ECO:0000256" key="1">
    <source>
        <dbReference type="SAM" id="Phobius"/>
    </source>
</evidence>
<gene>
    <name evidence="2" type="ORF">P5673_016117</name>
</gene>
<protein>
    <submittedName>
        <fullName evidence="2">Uncharacterized protein</fullName>
    </submittedName>
</protein>
<comment type="caution">
    <text evidence="2">The sequence shown here is derived from an EMBL/GenBank/DDBJ whole genome shotgun (WGS) entry which is preliminary data.</text>
</comment>
<dbReference type="Proteomes" id="UP001249851">
    <property type="component" value="Unassembled WGS sequence"/>
</dbReference>
<dbReference type="EMBL" id="JARQWQ010000034">
    <property type="protein sequence ID" value="KAK2560991.1"/>
    <property type="molecule type" value="Genomic_DNA"/>
</dbReference>
<evidence type="ECO:0000313" key="3">
    <source>
        <dbReference type="Proteomes" id="UP001249851"/>
    </source>
</evidence>
<proteinExistence type="predicted"/>
<reference evidence="2" key="2">
    <citation type="journal article" date="2023" name="Science">
        <title>Genomic signatures of disease resistance in endangered staghorn corals.</title>
        <authorList>
            <person name="Vollmer S.V."/>
            <person name="Selwyn J.D."/>
            <person name="Despard B.A."/>
            <person name="Roesel C.L."/>
        </authorList>
    </citation>
    <scope>NUCLEOTIDE SEQUENCE</scope>
    <source>
        <strain evidence="2">K2</strain>
    </source>
</reference>
<keyword evidence="1" id="KW-0472">Membrane</keyword>
<keyword evidence="1" id="KW-1133">Transmembrane helix</keyword>
<feature type="transmembrane region" description="Helical" evidence="1">
    <location>
        <begin position="20"/>
        <end position="38"/>
    </location>
</feature>